<keyword evidence="2" id="KW-1185">Reference proteome</keyword>
<sequence length="234" mass="26164">MGSPRGSTPLVTRGCIPPISRAHFAAYTGNTIEKTGTILFFLVTFSSKKTATEFDRANNILSFVFIVLDAGLNVPLKCAFSHVTYFQPNFPSFQLRERDHILFFPLTGPLCRFGQHINTFNMEAWRSVIVLVVLAVALTAAQMNMFCDLSRTQLEKFMDCGKDGFSAEASSGWSTCKEEILGFSDANSTDSQAIIYMCENNKTRIIEDCMKKSGKKVNRKARAKMMVCMMKILT</sequence>
<dbReference type="Proteomes" id="UP001497382">
    <property type="component" value="Unassembled WGS sequence"/>
</dbReference>
<gene>
    <name evidence="1" type="ORF">LARSCL_LOCUS15617</name>
</gene>
<protein>
    <submittedName>
        <fullName evidence="1">Uncharacterized protein</fullName>
    </submittedName>
</protein>
<dbReference type="EMBL" id="CAXIEN010000239">
    <property type="protein sequence ID" value="CAL1288886.1"/>
    <property type="molecule type" value="Genomic_DNA"/>
</dbReference>
<evidence type="ECO:0000313" key="2">
    <source>
        <dbReference type="Proteomes" id="UP001497382"/>
    </source>
</evidence>
<reference evidence="1 2" key="1">
    <citation type="submission" date="2024-04" db="EMBL/GenBank/DDBJ databases">
        <authorList>
            <person name="Rising A."/>
            <person name="Reimegard J."/>
            <person name="Sonavane S."/>
            <person name="Akerstrom W."/>
            <person name="Nylinder S."/>
            <person name="Hedman E."/>
            <person name="Kallberg Y."/>
        </authorList>
    </citation>
    <scope>NUCLEOTIDE SEQUENCE [LARGE SCALE GENOMIC DNA]</scope>
</reference>
<comment type="caution">
    <text evidence="1">The sequence shown here is derived from an EMBL/GenBank/DDBJ whole genome shotgun (WGS) entry which is preliminary data.</text>
</comment>
<dbReference type="AlphaFoldDB" id="A0AAV2AY16"/>
<organism evidence="1 2">
    <name type="scientific">Larinioides sclopetarius</name>
    <dbReference type="NCBI Taxonomy" id="280406"/>
    <lineage>
        <taxon>Eukaryota</taxon>
        <taxon>Metazoa</taxon>
        <taxon>Ecdysozoa</taxon>
        <taxon>Arthropoda</taxon>
        <taxon>Chelicerata</taxon>
        <taxon>Arachnida</taxon>
        <taxon>Araneae</taxon>
        <taxon>Araneomorphae</taxon>
        <taxon>Entelegynae</taxon>
        <taxon>Araneoidea</taxon>
        <taxon>Araneidae</taxon>
        <taxon>Larinioides</taxon>
    </lineage>
</organism>
<name>A0AAV2AY16_9ARAC</name>
<accession>A0AAV2AY16</accession>
<proteinExistence type="predicted"/>
<evidence type="ECO:0000313" key="1">
    <source>
        <dbReference type="EMBL" id="CAL1288886.1"/>
    </source>
</evidence>